<gene>
    <name evidence="2" type="ORF">O0S08_13765</name>
</gene>
<sequence>MPLRDDGRPLVVASATYAILDTRRGADDPAHMLAAGPAAVDSVSTTIVAAAGRSTTDPRVVTVASAVGIVAGRRYLLQHGGRAELVRVEGVSGTTLRLVSAVVGSFAGGAAFLGCELSCSVPADATGEDEYLTQHALVVRWEPDGLAPFLEQVFVERVAPAPLVSPDEVLQLDPTLTAYAGEDMTVADAVRQAADDFGVDMLNAGVEDDRILAGPIGRRAVLHLAAWHLIKHSTDPSAVSRAERYHARYAELRNGLLQGLDKAKTTRLTADATREPPDARSRFTPRW</sequence>
<protein>
    <submittedName>
        <fullName evidence="2">Uncharacterized protein</fullName>
    </submittedName>
</protein>
<name>A0ABY7HDQ4_9BACT</name>
<accession>A0ABY7HDQ4</accession>
<proteinExistence type="predicted"/>
<evidence type="ECO:0000313" key="2">
    <source>
        <dbReference type="EMBL" id="WAS97210.1"/>
    </source>
</evidence>
<evidence type="ECO:0000313" key="3">
    <source>
        <dbReference type="Proteomes" id="UP001164459"/>
    </source>
</evidence>
<evidence type="ECO:0000256" key="1">
    <source>
        <dbReference type="SAM" id="MobiDB-lite"/>
    </source>
</evidence>
<dbReference type="Proteomes" id="UP001164459">
    <property type="component" value="Chromosome"/>
</dbReference>
<dbReference type="RefSeq" id="WP_269039574.1">
    <property type="nucleotide sequence ID" value="NZ_CP114040.1"/>
</dbReference>
<feature type="region of interest" description="Disordered" evidence="1">
    <location>
        <begin position="267"/>
        <end position="287"/>
    </location>
</feature>
<feature type="compositionally biased region" description="Basic and acidic residues" evidence="1">
    <location>
        <begin position="272"/>
        <end position="281"/>
    </location>
</feature>
<organism evidence="2 3">
    <name type="scientific">Nannocystis punicea</name>
    <dbReference type="NCBI Taxonomy" id="2995304"/>
    <lineage>
        <taxon>Bacteria</taxon>
        <taxon>Pseudomonadati</taxon>
        <taxon>Myxococcota</taxon>
        <taxon>Polyangia</taxon>
        <taxon>Nannocystales</taxon>
        <taxon>Nannocystaceae</taxon>
        <taxon>Nannocystis</taxon>
    </lineage>
</organism>
<keyword evidence="3" id="KW-1185">Reference proteome</keyword>
<reference evidence="2" key="1">
    <citation type="submission" date="2022-11" db="EMBL/GenBank/DDBJ databases">
        <title>Minimal conservation of predation-associated metabolite biosynthetic gene clusters underscores biosynthetic potential of Myxococcota including descriptions for ten novel species: Archangium lansinium sp. nov., Myxococcus landrumus sp. nov., Nannocystis bai.</title>
        <authorList>
            <person name="Ahearne A."/>
            <person name="Stevens C."/>
            <person name="Dowd S."/>
        </authorList>
    </citation>
    <scope>NUCLEOTIDE SEQUENCE</scope>
    <source>
        <strain evidence="2">Fl3</strain>
    </source>
</reference>
<dbReference type="EMBL" id="CP114040">
    <property type="protein sequence ID" value="WAS97210.1"/>
    <property type="molecule type" value="Genomic_DNA"/>
</dbReference>